<dbReference type="PRINTS" id="PR00682">
    <property type="entry name" value="IPNSYNTHASE"/>
</dbReference>
<dbReference type="OrthoDB" id="406156at2759"/>
<sequence length="376" mass="42305">MSTVPALSPYSRPPATKAQLDYVDLASLDLAKFSQPGGKEELVAELRKAIENVGFLFVTGHGIEDDEVVRQLQIADAFFKQPLEVKREHPCDFDVGKYWGYREPKETYDSDATVKSKIEMLNHPKDTPVLADEQLRFDFLAPYKPEISAFSRKVHERILDPLLRLFALLLELPEGYLAEPHAYDKASDDHLRYMIYGVHSADEAAKIGNQTVKGHTDFGLLTILFPQIVNALQVQTAPGEYRWVPFLPGHVVVNTAEVLTYISAGHIKSTVHRVVRPPPDQADYERLGLLYFSRAANDFPVTTVPSPLLERLGLYDPEKADSKPPNGLEWGRARVKHTHLRKVIEHDKKVEPFVFAGRKIDLDCAPDCPSTLDTLS</sequence>
<dbReference type="GeneID" id="28973472"/>
<feature type="domain" description="Non-haem dioxygenase N-terminal" evidence="2">
    <location>
        <begin position="28"/>
        <end position="133"/>
    </location>
</feature>
<dbReference type="STRING" id="578459.A0A0P9EFK7"/>
<dbReference type="InterPro" id="IPR026992">
    <property type="entry name" value="DIOX_N"/>
</dbReference>
<dbReference type="Gene3D" id="2.60.120.330">
    <property type="entry name" value="B-lactam Antibiotic, Isopenicillin N Synthase, Chain"/>
    <property type="match status" value="1"/>
</dbReference>
<dbReference type="InterPro" id="IPR027443">
    <property type="entry name" value="IPNS-like_sf"/>
</dbReference>
<dbReference type="RefSeq" id="XP_018268196.1">
    <property type="nucleotide sequence ID" value="XM_018413023.1"/>
</dbReference>
<dbReference type="AlphaFoldDB" id="A0A0P9EFK7"/>
<evidence type="ECO:0000313" key="3">
    <source>
        <dbReference type="EMBL" id="KPV72147.1"/>
    </source>
</evidence>
<evidence type="ECO:0000259" key="2">
    <source>
        <dbReference type="Pfam" id="PF14226"/>
    </source>
</evidence>
<reference evidence="3 4" key="1">
    <citation type="journal article" date="2015" name="Front. Microbiol.">
        <title>Genome sequence of the plant growth promoting endophytic yeast Rhodotorula graminis WP1.</title>
        <authorList>
            <person name="Firrincieli A."/>
            <person name="Otillar R."/>
            <person name="Salamov A."/>
            <person name="Schmutz J."/>
            <person name="Khan Z."/>
            <person name="Redman R.S."/>
            <person name="Fleck N.D."/>
            <person name="Lindquist E."/>
            <person name="Grigoriev I.V."/>
            <person name="Doty S.L."/>
        </authorList>
    </citation>
    <scope>NUCLEOTIDE SEQUENCE [LARGE SCALE GENOMIC DNA]</scope>
    <source>
        <strain evidence="3 4">WP1</strain>
    </source>
</reference>
<evidence type="ECO:0008006" key="5">
    <source>
        <dbReference type="Google" id="ProtNLM"/>
    </source>
</evidence>
<evidence type="ECO:0000259" key="1">
    <source>
        <dbReference type="Pfam" id="PF03171"/>
    </source>
</evidence>
<dbReference type="SUPFAM" id="SSF51197">
    <property type="entry name" value="Clavaminate synthase-like"/>
    <property type="match status" value="1"/>
</dbReference>
<dbReference type="OMA" id="TYISAGH"/>
<feature type="domain" description="Isopenicillin N synthase-like Fe(2+) 2OG dioxygenase" evidence="1">
    <location>
        <begin position="192"/>
        <end position="279"/>
    </location>
</feature>
<organism evidence="3 4">
    <name type="scientific">Rhodotorula graminis (strain WP1)</name>
    <dbReference type="NCBI Taxonomy" id="578459"/>
    <lineage>
        <taxon>Eukaryota</taxon>
        <taxon>Fungi</taxon>
        <taxon>Dikarya</taxon>
        <taxon>Basidiomycota</taxon>
        <taxon>Pucciniomycotina</taxon>
        <taxon>Microbotryomycetes</taxon>
        <taxon>Sporidiobolales</taxon>
        <taxon>Sporidiobolaceae</taxon>
        <taxon>Rhodotorula</taxon>
    </lineage>
</organism>
<protein>
    <recommendedName>
        <fullName evidence="5">Fe2OG dioxygenase domain-containing protein</fullName>
    </recommendedName>
</protein>
<accession>A0A0P9EFK7</accession>
<dbReference type="EMBL" id="KQ474088">
    <property type="protein sequence ID" value="KPV72147.1"/>
    <property type="molecule type" value="Genomic_DNA"/>
</dbReference>
<name>A0A0P9EFK7_RHOGW</name>
<dbReference type="InterPro" id="IPR050231">
    <property type="entry name" value="Iron_ascorbate_oxido_reductase"/>
</dbReference>
<dbReference type="Pfam" id="PF14226">
    <property type="entry name" value="DIOX_N"/>
    <property type="match status" value="1"/>
</dbReference>
<gene>
    <name evidence="3" type="ORF">RHOBADRAFT_32326</name>
</gene>
<dbReference type="Pfam" id="PF03171">
    <property type="entry name" value="2OG-FeII_Oxy"/>
    <property type="match status" value="1"/>
</dbReference>
<dbReference type="Proteomes" id="UP000053890">
    <property type="component" value="Unassembled WGS sequence"/>
</dbReference>
<proteinExistence type="predicted"/>
<keyword evidence="4" id="KW-1185">Reference proteome</keyword>
<dbReference type="InterPro" id="IPR044861">
    <property type="entry name" value="IPNS-like_FE2OG_OXY"/>
</dbReference>
<dbReference type="PANTHER" id="PTHR47990">
    <property type="entry name" value="2-OXOGLUTARATE (2OG) AND FE(II)-DEPENDENT OXYGENASE SUPERFAMILY PROTEIN-RELATED"/>
    <property type="match status" value="1"/>
</dbReference>
<evidence type="ECO:0000313" key="4">
    <source>
        <dbReference type="Proteomes" id="UP000053890"/>
    </source>
</evidence>